<feature type="non-terminal residue" evidence="2">
    <location>
        <position position="1"/>
    </location>
</feature>
<evidence type="ECO:0000313" key="2">
    <source>
        <dbReference type="EMBL" id="RZC33928.1"/>
    </source>
</evidence>
<organism evidence="2 3">
    <name type="scientific">Asbolus verrucosus</name>
    <name type="common">Desert ironclad beetle</name>
    <dbReference type="NCBI Taxonomy" id="1661398"/>
    <lineage>
        <taxon>Eukaryota</taxon>
        <taxon>Metazoa</taxon>
        <taxon>Ecdysozoa</taxon>
        <taxon>Arthropoda</taxon>
        <taxon>Hexapoda</taxon>
        <taxon>Insecta</taxon>
        <taxon>Pterygota</taxon>
        <taxon>Neoptera</taxon>
        <taxon>Endopterygota</taxon>
        <taxon>Coleoptera</taxon>
        <taxon>Polyphaga</taxon>
        <taxon>Cucujiformia</taxon>
        <taxon>Tenebrionidae</taxon>
        <taxon>Pimeliinae</taxon>
        <taxon>Asbolus</taxon>
    </lineage>
</organism>
<proteinExistence type="predicted"/>
<protein>
    <recommendedName>
        <fullName evidence="4">7tm 6 domain containing protein</fullName>
    </recommendedName>
</protein>
<dbReference type="EMBL" id="QDEB01084450">
    <property type="protein sequence ID" value="RZC33928.1"/>
    <property type="molecule type" value="Genomic_DNA"/>
</dbReference>
<feature type="transmembrane region" description="Helical" evidence="1">
    <location>
        <begin position="134"/>
        <end position="157"/>
    </location>
</feature>
<evidence type="ECO:0000313" key="3">
    <source>
        <dbReference type="Proteomes" id="UP000292052"/>
    </source>
</evidence>
<dbReference type="OrthoDB" id="6741834at2759"/>
<keyword evidence="1" id="KW-1133">Transmembrane helix</keyword>
<comment type="caution">
    <text evidence="2">The sequence shown here is derived from an EMBL/GenBank/DDBJ whole genome shotgun (WGS) entry which is preliminary data.</text>
</comment>
<feature type="transmembrane region" description="Helical" evidence="1">
    <location>
        <begin position="21"/>
        <end position="42"/>
    </location>
</feature>
<feature type="transmembrane region" description="Helical" evidence="1">
    <location>
        <begin position="92"/>
        <end position="109"/>
    </location>
</feature>
<gene>
    <name evidence="2" type="ORF">BDFB_010061</name>
</gene>
<keyword evidence="1" id="KW-0472">Membrane</keyword>
<name>A0A482VNH4_ASBVE</name>
<feature type="transmembrane region" description="Helical" evidence="1">
    <location>
        <begin position="54"/>
        <end position="71"/>
    </location>
</feature>
<dbReference type="Proteomes" id="UP000292052">
    <property type="component" value="Unassembled WGS sequence"/>
</dbReference>
<evidence type="ECO:0008006" key="4">
    <source>
        <dbReference type="Google" id="ProtNLM"/>
    </source>
</evidence>
<reference evidence="2 3" key="1">
    <citation type="submission" date="2017-03" db="EMBL/GenBank/DDBJ databases">
        <title>Genome of the blue death feigning beetle - Asbolus verrucosus.</title>
        <authorList>
            <person name="Rider S.D."/>
        </authorList>
    </citation>
    <scope>NUCLEOTIDE SEQUENCE [LARGE SCALE GENOMIC DNA]</scope>
    <source>
        <strain evidence="2">Butters</strain>
        <tissue evidence="2">Head and leg muscle</tissue>
    </source>
</reference>
<accession>A0A482VNH4</accession>
<dbReference type="AlphaFoldDB" id="A0A482VNH4"/>
<sequence length="218" mass="25582">DCLKTLKFLCHGIFQTKIGKVALLILAVVHGSVVLIQTYFIAFVLNSHEFMTSSPVYFGIFYVLSSIYMLLARPDLIRNMQKEYTLWKTDSTILFFVVNATLLILVPLATDSQTFFAIKCFEEYFPNHSKILSLIYKSTFVLTGYIVTVPALMFIYYTQHIKYQVIMLLEHVKYLTHYDCDKEWEDLYYNVRYQKEITRRILFCIKRHTGLIISMNNG</sequence>
<feature type="non-terminal residue" evidence="2">
    <location>
        <position position="218"/>
    </location>
</feature>
<evidence type="ECO:0000256" key="1">
    <source>
        <dbReference type="SAM" id="Phobius"/>
    </source>
</evidence>
<keyword evidence="1" id="KW-0812">Transmembrane</keyword>
<keyword evidence="3" id="KW-1185">Reference proteome</keyword>